<dbReference type="NCBIfam" id="TIGR00932">
    <property type="entry name" value="2a37"/>
    <property type="match status" value="1"/>
</dbReference>
<dbReference type="Proteomes" id="UP000624703">
    <property type="component" value="Unassembled WGS sequence"/>
</dbReference>
<feature type="transmembrane region" description="Helical" evidence="11">
    <location>
        <begin position="288"/>
        <end position="307"/>
    </location>
</feature>
<dbReference type="GO" id="GO:0012505">
    <property type="term" value="C:endomembrane system"/>
    <property type="evidence" value="ECO:0007669"/>
    <property type="project" value="UniProtKB-SubCell"/>
</dbReference>
<evidence type="ECO:0000256" key="8">
    <source>
        <dbReference type="ARBA" id="ARBA00022989"/>
    </source>
</evidence>
<comment type="subcellular location">
    <subcellularLocation>
        <location evidence="1">Endomembrane system</location>
        <topology evidence="1">Multi-pass membrane protein</topology>
    </subcellularLocation>
</comment>
<dbReference type="EMBL" id="JAENIM010000008">
    <property type="protein sequence ID" value="MBK1789712.1"/>
    <property type="molecule type" value="Genomic_DNA"/>
</dbReference>
<proteinExistence type="inferred from homology"/>
<evidence type="ECO:0000256" key="3">
    <source>
        <dbReference type="ARBA" id="ARBA00022448"/>
    </source>
</evidence>
<dbReference type="AlphaFoldDB" id="A0A8J7MC53"/>
<dbReference type="PROSITE" id="PS51201">
    <property type="entry name" value="RCK_N"/>
    <property type="match status" value="1"/>
</dbReference>
<dbReference type="InterPro" id="IPR006153">
    <property type="entry name" value="Cation/H_exchanger_TM"/>
</dbReference>
<dbReference type="Pfam" id="PF00999">
    <property type="entry name" value="Na_H_Exchanger"/>
    <property type="match status" value="1"/>
</dbReference>
<keyword evidence="9" id="KW-0406">Ion transport</keyword>
<evidence type="ECO:0000256" key="9">
    <source>
        <dbReference type="ARBA" id="ARBA00023065"/>
    </source>
</evidence>
<feature type="domain" description="RCK N-terminal" evidence="12">
    <location>
        <begin position="420"/>
        <end position="536"/>
    </location>
</feature>
<comment type="caution">
    <text evidence="13">The sequence shown here is derived from an EMBL/GenBank/DDBJ whole genome shotgun (WGS) entry which is preliminary data.</text>
</comment>
<keyword evidence="14" id="KW-1185">Reference proteome</keyword>
<name>A0A8J7MC53_9BACT</name>
<feature type="transmembrane region" description="Helical" evidence="11">
    <location>
        <begin position="6"/>
        <end position="24"/>
    </location>
</feature>
<dbReference type="Pfam" id="PF02254">
    <property type="entry name" value="TrkA_N"/>
    <property type="match status" value="1"/>
</dbReference>
<accession>A0A8J7MC53</accession>
<dbReference type="FunFam" id="3.40.50.720:FF:000036">
    <property type="entry name" value="Glutathione-regulated potassium-efflux system protein KefB"/>
    <property type="match status" value="1"/>
</dbReference>
<dbReference type="GO" id="GO:1902600">
    <property type="term" value="P:proton transmembrane transport"/>
    <property type="evidence" value="ECO:0007669"/>
    <property type="project" value="InterPro"/>
</dbReference>
<feature type="transmembrane region" description="Helical" evidence="11">
    <location>
        <begin position="200"/>
        <end position="221"/>
    </location>
</feature>
<feature type="transmembrane region" description="Helical" evidence="11">
    <location>
        <begin position="88"/>
        <end position="107"/>
    </location>
</feature>
<keyword evidence="4" id="KW-0050">Antiport</keyword>
<dbReference type="Gene3D" id="3.40.50.720">
    <property type="entry name" value="NAD(P)-binding Rossmann-like Domain"/>
    <property type="match status" value="1"/>
</dbReference>
<evidence type="ECO:0000256" key="7">
    <source>
        <dbReference type="ARBA" id="ARBA00022958"/>
    </source>
</evidence>
<evidence type="ECO:0000259" key="12">
    <source>
        <dbReference type="PROSITE" id="PS51201"/>
    </source>
</evidence>
<feature type="transmembrane region" description="Helical" evidence="11">
    <location>
        <begin position="31"/>
        <end position="51"/>
    </location>
</feature>
<keyword evidence="8 11" id="KW-1133">Transmembrane helix</keyword>
<reference evidence="13" key="1">
    <citation type="submission" date="2021-01" db="EMBL/GenBank/DDBJ databases">
        <title>Modified the classification status of verrucomicrobia.</title>
        <authorList>
            <person name="Feng X."/>
        </authorList>
    </citation>
    <scope>NUCLEOTIDE SEQUENCE</scope>
    <source>
        <strain evidence="13">_KCTC 22039</strain>
    </source>
</reference>
<protein>
    <submittedName>
        <fullName evidence="13">Cation:proton antiporter</fullName>
    </submittedName>
</protein>
<feature type="transmembrane region" description="Helical" evidence="11">
    <location>
        <begin position="377"/>
        <end position="395"/>
    </location>
</feature>
<evidence type="ECO:0000313" key="14">
    <source>
        <dbReference type="Proteomes" id="UP000624703"/>
    </source>
</evidence>
<dbReference type="PANTHER" id="PTHR46157">
    <property type="entry name" value="K(+) EFFLUX ANTIPORTER 3, CHLOROPLASTIC"/>
    <property type="match status" value="1"/>
</dbReference>
<dbReference type="RefSeq" id="WP_200309755.1">
    <property type="nucleotide sequence ID" value="NZ_JAENIM010000008.1"/>
</dbReference>
<dbReference type="SUPFAM" id="SSF51735">
    <property type="entry name" value="NAD(P)-binding Rossmann-fold domains"/>
    <property type="match status" value="1"/>
</dbReference>
<dbReference type="GO" id="GO:0006813">
    <property type="term" value="P:potassium ion transport"/>
    <property type="evidence" value="ECO:0007669"/>
    <property type="project" value="UniProtKB-KW"/>
</dbReference>
<gene>
    <name evidence="13" type="ORF">JIN82_00940</name>
</gene>
<organism evidence="13 14">
    <name type="scientific">Persicirhabdus sediminis</name>
    <dbReference type="NCBI Taxonomy" id="454144"/>
    <lineage>
        <taxon>Bacteria</taxon>
        <taxon>Pseudomonadati</taxon>
        <taxon>Verrucomicrobiota</taxon>
        <taxon>Verrucomicrobiia</taxon>
        <taxon>Verrucomicrobiales</taxon>
        <taxon>Verrucomicrobiaceae</taxon>
        <taxon>Persicirhabdus</taxon>
    </lineage>
</organism>
<feature type="transmembrane region" description="Helical" evidence="11">
    <location>
        <begin position="313"/>
        <end position="332"/>
    </location>
</feature>
<keyword evidence="3" id="KW-0813">Transport</keyword>
<dbReference type="InterPro" id="IPR003148">
    <property type="entry name" value="RCK_N"/>
</dbReference>
<dbReference type="GO" id="GO:0015297">
    <property type="term" value="F:antiporter activity"/>
    <property type="evidence" value="ECO:0007669"/>
    <property type="project" value="UniProtKB-KW"/>
</dbReference>
<dbReference type="InterPro" id="IPR036291">
    <property type="entry name" value="NAD(P)-bd_dom_sf"/>
</dbReference>
<evidence type="ECO:0000256" key="1">
    <source>
        <dbReference type="ARBA" id="ARBA00004127"/>
    </source>
</evidence>
<dbReference type="GO" id="GO:0008324">
    <property type="term" value="F:monoatomic cation transmembrane transporter activity"/>
    <property type="evidence" value="ECO:0007669"/>
    <property type="project" value="InterPro"/>
</dbReference>
<evidence type="ECO:0000256" key="5">
    <source>
        <dbReference type="ARBA" id="ARBA00022538"/>
    </source>
</evidence>
<keyword evidence="5" id="KW-0633">Potassium transport</keyword>
<dbReference type="PANTHER" id="PTHR46157:SF4">
    <property type="entry name" value="K(+) EFFLUX ANTIPORTER 3, CHLOROPLASTIC"/>
    <property type="match status" value="1"/>
</dbReference>
<comment type="similarity">
    <text evidence="2">Belongs to the monovalent cation:proton antiporter 2 (CPA2) transporter (TC 2.A.37) family.</text>
</comment>
<feature type="transmembrane region" description="Helical" evidence="11">
    <location>
        <begin position="344"/>
        <end position="365"/>
    </location>
</feature>
<keyword evidence="6 11" id="KW-0812">Transmembrane</keyword>
<evidence type="ECO:0000256" key="6">
    <source>
        <dbReference type="ARBA" id="ARBA00022692"/>
    </source>
</evidence>
<dbReference type="InterPro" id="IPR038770">
    <property type="entry name" value="Na+/solute_symporter_sf"/>
</dbReference>
<feature type="transmembrane region" description="Helical" evidence="11">
    <location>
        <begin position="153"/>
        <end position="171"/>
    </location>
</feature>
<evidence type="ECO:0000256" key="11">
    <source>
        <dbReference type="SAM" id="Phobius"/>
    </source>
</evidence>
<dbReference type="Gene3D" id="1.20.1530.20">
    <property type="match status" value="1"/>
</dbReference>
<keyword evidence="7" id="KW-0630">Potassium</keyword>
<evidence type="ECO:0000256" key="2">
    <source>
        <dbReference type="ARBA" id="ARBA00005551"/>
    </source>
</evidence>
<sequence length="640" mass="68921">MTQEQFFSSALIYLAAAVISVPLAKKFGLSAVLGYLVAGMVIGPFGLRAIGQEGESVMHFAEFGVVMMLFLIGLELQPSMLWRMRGKILGLGGVQVIVTTAVITGIAMACGLVWQMALAIGMALSLSSTAIVMQSLQEKGLSKTSGGRSAFSVLLFQDIAVIPILAVYPMLATISPSSAGNDHGGEGSAFQQWIAHQPSWVLTLLVLAAVVLIILASRLLLRPVLRTVAATGVREVFVALALLIVIGIASIMMQLGVSAALGTFIAGVVLADSEYRHELESDIEPFKGLLLGVFFIAVGAAIDFSLIKSMPLTVAAIVLGLIFIKAAIIFTIGGVAKLGSDQRVLFSLSLAQGSEFAFVLFGFALSEGILPAETTQLLIASVAISMALTPLIMMVEEKVLRPKLGTREVDDKQADEIDEQSPFILAGVGRFGNFVARMLRAQGYPLTVIDSDSEHVEFLRKLGIETFYGDASRLDLLESAGAAEAKTIMIAIDDEEKILHIIELCRKHFPQLKIMARALSRTHEYELIQLGVDFVIHQHSGSATAMAEAALKCLGQRANQAHRAACYFTKHDKIVTQQAAEIHRDQGQYISLIREKISELEGFNLQDANSHKSAIEKAWASERLRKAAEKKQNIQAGESS</sequence>
<keyword evidence="10 11" id="KW-0472">Membrane</keyword>
<dbReference type="GO" id="GO:0005886">
    <property type="term" value="C:plasma membrane"/>
    <property type="evidence" value="ECO:0007669"/>
    <property type="project" value="TreeGrafter"/>
</dbReference>
<evidence type="ECO:0000313" key="13">
    <source>
        <dbReference type="EMBL" id="MBK1789712.1"/>
    </source>
</evidence>
<feature type="transmembrane region" description="Helical" evidence="11">
    <location>
        <begin position="57"/>
        <end position="76"/>
    </location>
</feature>
<dbReference type="InterPro" id="IPR004771">
    <property type="entry name" value="K/H_exchanger"/>
</dbReference>
<evidence type="ECO:0000256" key="10">
    <source>
        <dbReference type="ARBA" id="ARBA00023136"/>
    </source>
</evidence>
<feature type="transmembrane region" description="Helical" evidence="11">
    <location>
        <begin position="233"/>
        <end position="253"/>
    </location>
</feature>
<evidence type="ECO:0000256" key="4">
    <source>
        <dbReference type="ARBA" id="ARBA00022449"/>
    </source>
</evidence>